<dbReference type="HOGENOM" id="CLU_2637545_0_0_1"/>
<evidence type="ECO:0000313" key="1">
    <source>
        <dbReference type="EMBL" id="KIL58991.1"/>
    </source>
</evidence>
<dbReference type="InParanoid" id="A0A0C2WQJ5"/>
<gene>
    <name evidence="1" type="ORF">M378DRAFT_286192</name>
</gene>
<reference evidence="1 2" key="1">
    <citation type="submission" date="2014-04" db="EMBL/GenBank/DDBJ databases">
        <title>Evolutionary Origins and Diversification of the Mycorrhizal Mutualists.</title>
        <authorList>
            <consortium name="DOE Joint Genome Institute"/>
            <consortium name="Mycorrhizal Genomics Consortium"/>
            <person name="Kohler A."/>
            <person name="Kuo A."/>
            <person name="Nagy L.G."/>
            <person name="Floudas D."/>
            <person name="Copeland A."/>
            <person name="Barry K.W."/>
            <person name="Cichocki N."/>
            <person name="Veneault-Fourrey C."/>
            <person name="LaButti K."/>
            <person name="Lindquist E.A."/>
            <person name="Lipzen A."/>
            <person name="Lundell T."/>
            <person name="Morin E."/>
            <person name="Murat C."/>
            <person name="Riley R."/>
            <person name="Ohm R."/>
            <person name="Sun H."/>
            <person name="Tunlid A."/>
            <person name="Henrissat B."/>
            <person name="Grigoriev I.V."/>
            <person name="Hibbett D.S."/>
            <person name="Martin F."/>
        </authorList>
    </citation>
    <scope>NUCLEOTIDE SEQUENCE [LARGE SCALE GENOMIC DNA]</scope>
    <source>
        <strain evidence="1 2">Koide BX008</strain>
    </source>
</reference>
<dbReference type="Proteomes" id="UP000054549">
    <property type="component" value="Unassembled WGS sequence"/>
</dbReference>
<dbReference type="AlphaFoldDB" id="A0A0C2WQJ5"/>
<sequence>MEYQTSTLTFSRFLRAVHTPFPTSSPGSVVRVGSAPTGSMLCPAGRFTRSRSIARVQFPSSSRVPIEAGSLGTTFEC</sequence>
<organism evidence="1 2">
    <name type="scientific">Amanita muscaria (strain Koide BX008)</name>
    <dbReference type="NCBI Taxonomy" id="946122"/>
    <lineage>
        <taxon>Eukaryota</taxon>
        <taxon>Fungi</taxon>
        <taxon>Dikarya</taxon>
        <taxon>Basidiomycota</taxon>
        <taxon>Agaricomycotina</taxon>
        <taxon>Agaricomycetes</taxon>
        <taxon>Agaricomycetidae</taxon>
        <taxon>Agaricales</taxon>
        <taxon>Pluteineae</taxon>
        <taxon>Amanitaceae</taxon>
        <taxon>Amanita</taxon>
    </lineage>
</organism>
<dbReference type="EMBL" id="KN818325">
    <property type="protein sequence ID" value="KIL58991.1"/>
    <property type="molecule type" value="Genomic_DNA"/>
</dbReference>
<protein>
    <submittedName>
        <fullName evidence="1">Uncharacterized protein</fullName>
    </submittedName>
</protein>
<evidence type="ECO:0000313" key="2">
    <source>
        <dbReference type="Proteomes" id="UP000054549"/>
    </source>
</evidence>
<proteinExistence type="predicted"/>
<keyword evidence="2" id="KW-1185">Reference proteome</keyword>
<accession>A0A0C2WQJ5</accession>
<name>A0A0C2WQJ5_AMAMK</name>